<dbReference type="Pfam" id="PF12840">
    <property type="entry name" value="HTH_20"/>
    <property type="match status" value="1"/>
</dbReference>
<dbReference type="Gene3D" id="1.10.10.10">
    <property type="entry name" value="Winged helix-like DNA-binding domain superfamily/Winged helix DNA-binding domain"/>
    <property type="match status" value="1"/>
</dbReference>
<dbReference type="InterPro" id="IPR011991">
    <property type="entry name" value="ArsR-like_HTH"/>
</dbReference>
<dbReference type="AlphaFoldDB" id="A0A1T2XMK2"/>
<evidence type="ECO:0000313" key="3">
    <source>
        <dbReference type="Proteomes" id="UP000190188"/>
    </source>
</evidence>
<dbReference type="EMBL" id="MSZX01000001">
    <property type="protein sequence ID" value="OPA81081.1"/>
    <property type="molecule type" value="Genomic_DNA"/>
</dbReference>
<dbReference type="OrthoDB" id="155998at2"/>
<dbReference type="GO" id="GO:0003677">
    <property type="term" value="F:DNA binding"/>
    <property type="evidence" value="ECO:0007669"/>
    <property type="project" value="UniProtKB-KW"/>
</dbReference>
<dbReference type="STRING" id="1324314.BVG16_01715"/>
<dbReference type="PANTHER" id="PTHR30363">
    <property type="entry name" value="HTH-TYPE TRANSCRIPTIONAL REGULATOR SRLR-RELATED"/>
    <property type="match status" value="1"/>
</dbReference>
<evidence type="ECO:0000313" key="2">
    <source>
        <dbReference type="EMBL" id="OPA81081.1"/>
    </source>
</evidence>
<dbReference type="CDD" id="cd00090">
    <property type="entry name" value="HTH_ARSR"/>
    <property type="match status" value="1"/>
</dbReference>
<protein>
    <submittedName>
        <fullName evidence="2">ArsR family transcriptional regulator</fullName>
    </submittedName>
</protein>
<gene>
    <name evidence="2" type="ORF">BVG16_01715</name>
</gene>
<keyword evidence="1" id="KW-0238">DNA-binding</keyword>
<dbReference type="SUPFAM" id="SSF46785">
    <property type="entry name" value="Winged helix' DNA-binding domain"/>
    <property type="match status" value="1"/>
</dbReference>
<proteinExistence type="predicted"/>
<reference evidence="2 3" key="1">
    <citation type="submission" date="2017-01" db="EMBL/GenBank/DDBJ databases">
        <title>Genome analysis of Paenibacillus selenitrireducens ES3-24.</title>
        <authorList>
            <person name="Xu D."/>
            <person name="Yao R."/>
            <person name="Zheng S."/>
        </authorList>
    </citation>
    <scope>NUCLEOTIDE SEQUENCE [LARGE SCALE GENOMIC DNA]</scope>
    <source>
        <strain evidence="2 3">ES3-24</strain>
    </source>
</reference>
<dbReference type="Proteomes" id="UP000190188">
    <property type="component" value="Unassembled WGS sequence"/>
</dbReference>
<dbReference type="RefSeq" id="WP_078496808.1">
    <property type="nucleotide sequence ID" value="NZ_MSZX01000001.1"/>
</dbReference>
<keyword evidence="3" id="KW-1185">Reference proteome</keyword>
<dbReference type="InterPro" id="IPR036390">
    <property type="entry name" value="WH_DNA-bd_sf"/>
</dbReference>
<organism evidence="2 3">
    <name type="scientific">Paenibacillus selenitireducens</name>
    <dbReference type="NCBI Taxonomy" id="1324314"/>
    <lineage>
        <taxon>Bacteria</taxon>
        <taxon>Bacillati</taxon>
        <taxon>Bacillota</taxon>
        <taxon>Bacilli</taxon>
        <taxon>Bacillales</taxon>
        <taxon>Paenibacillaceae</taxon>
        <taxon>Paenibacillus</taxon>
    </lineage>
</organism>
<dbReference type="InterPro" id="IPR050313">
    <property type="entry name" value="Carb_Metab_HTH_regulators"/>
</dbReference>
<sequence>MLRAEQDTSTRRVVLTLLKTRGALLVSEMAKSLQITEMAVRRHLNTLERDGLIRSTLVRQAVGRPSLIYELTEQADNHFPKNYQNLMLDLLHELDEIDAQAATGTLSTVDTLFEGRKQKMLMKYAPRMKGKNLAERVAELAEIQNSNGYMAKVEEDASGHYVMHEHNCPITEVAHAYQQACHCELALFQELLGTDVERTECLAKGGQRCTYRIKS</sequence>
<comment type="caution">
    <text evidence="2">The sequence shown here is derived from an EMBL/GenBank/DDBJ whole genome shotgun (WGS) entry which is preliminary data.</text>
</comment>
<dbReference type="PANTHER" id="PTHR30363:SF28">
    <property type="entry name" value="TRANSCRIPTIONAL REGULATORY PROTEIN-RELATED"/>
    <property type="match status" value="1"/>
</dbReference>
<name>A0A1T2XMK2_9BACL</name>
<accession>A0A1T2XMK2</accession>
<dbReference type="InterPro" id="IPR036388">
    <property type="entry name" value="WH-like_DNA-bd_sf"/>
</dbReference>
<evidence type="ECO:0000256" key="1">
    <source>
        <dbReference type="ARBA" id="ARBA00023125"/>
    </source>
</evidence>